<evidence type="ECO:0000259" key="7">
    <source>
        <dbReference type="PROSITE" id="PS00089"/>
    </source>
</evidence>
<dbReference type="NCBIfam" id="TIGR02506">
    <property type="entry name" value="NrdE_NrdA"/>
    <property type="match status" value="1"/>
</dbReference>
<protein>
    <recommendedName>
        <fullName evidence="2 6">Ribonucleoside-diphosphate reductase</fullName>
        <ecNumber evidence="2 6">1.17.4.1</ecNumber>
    </recommendedName>
</protein>
<dbReference type="Pfam" id="PF00317">
    <property type="entry name" value="Ribonuc_red_lgN"/>
    <property type="match status" value="1"/>
</dbReference>
<dbReference type="InterPro" id="IPR013346">
    <property type="entry name" value="NrdE_NrdA_C"/>
</dbReference>
<dbReference type="PROSITE" id="PS00089">
    <property type="entry name" value="RIBORED_LARGE"/>
    <property type="match status" value="1"/>
</dbReference>
<dbReference type="EMBL" id="JACJHX010000001">
    <property type="protein sequence ID" value="MBA9025354.1"/>
    <property type="molecule type" value="Genomic_DNA"/>
</dbReference>
<evidence type="ECO:0000313" key="8">
    <source>
        <dbReference type="EMBL" id="MBA9025354.1"/>
    </source>
</evidence>
<dbReference type="SUPFAM" id="SSF48168">
    <property type="entry name" value="R1 subunit of ribonucleotide reductase, N-terminal domain"/>
    <property type="match status" value="1"/>
</dbReference>
<dbReference type="EC" id="1.17.4.1" evidence="2 6"/>
<dbReference type="InterPro" id="IPR008926">
    <property type="entry name" value="RNR_R1-su_N"/>
</dbReference>
<evidence type="ECO:0000256" key="4">
    <source>
        <dbReference type="ARBA" id="ARBA00023116"/>
    </source>
</evidence>
<sequence length="770" mass="88070">MNLPINNSFAFPDVENLTEDESSLQLNHLSKEFEGKLDMDKYKKRFMKWLDRQDGPTEEQTSKKLIQMALESVDIDSPDWTFVAAAELLNAMYREAQANRGYKGMKYGSLYELIHLMSSVQDGQRYPVYKAELLDAYSKEEIDELGSTIDPEKDKLFSYIGLYLLNDRYLARPTNNAVYELPQERFMIIAMEIMRLEPKEYRLQFVKEAYWAMSNLYMTVATPTLSNAGKTHGQLSSCFIDAIEDSIDGIYLSNYDAAKVSKFGGGVGLYVGKIRSLGSDIRGFSGNSSGTTPWIRLFNQTAVSVDQLGQRKGAIAIYLDAWHKDIMSFLDLKTQNGDDRLKAHDIFTGICIPDLFMEAVENRDEWYLFDPHTVKQTLGFSLEDFYDEKKGEGSFRDHYALAVKAAKNGVLPNYAFEKINAIEIMKSIMISQLEEGVPYMFYRDEVNRKNPNKHKGMIYCSNLCTEIAQNLSPSSITEEYETEDGDVVMIRKSGDFVVCNLSSINLPRAVLDDVLDRLIPIQVRMLDNVIDVNNLPVKQAEISNKRYRAIGLGTFGWHHLLAEKNIYWESDEAVKFADTLYEEIAFLTIKASNELAKEKGSYPYYEGSDWNTGNYFELRNYQDESWTALKEQVQKHGIRNGYLMAIAPNSSTAKIGNSTDGIDPLYEIEFYEEKKNFKFKVTAPGLTPSTYEYYKKTRFHLSQKESIRHNAARQRHIDQAISFNLYVHNTIKAKDLLDIHMSAWSSGMKSTYYVRSTSSEYDNACESCSS</sequence>
<comment type="caution">
    <text evidence="8">The sequence shown here is derived from an EMBL/GenBank/DDBJ whole genome shotgun (WGS) entry which is preliminary data.</text>
</comment>
<dbReference type="PANTHER" id="PTHR11573:SF6">
    <property type="entry name" value="RIBONUCLEOSIDE-DIPHOSPHATE REDUCTASE LARGE SUBUNIT"/>
    <property type="match status" value="1"/>
</dbReference>
<proteinExistence type="inferred from homology"/>
<dbReference type="NCBIfam" id="NF006665">
    <property type="entry name" value="PRK09209.1"/>
    <property type="match status" value="1"/>
</dbReference>
<keyword evidence="3 6" id="KW-0560">Oxidoreductase</keyword>
<dbReference type="InterPro" id="IPR013509">
    <property type="entry name" value="RNR_lsu_N"/>
</dbReference>
<keyword evidence="9" id="KW-1185">Reference proteome</keyword>
<dbReference type="CDD" id="cd01679">
    <property type="entry name" value="RNR_I"/>
    <property type="match status" value="1"/>
</dbReference>
<dbReference type="InterPro" id="IPR000788">
    <property type="entry name" value="RNR_lg_C"/>
</dbReference>
<comment type="similarity">
    <text evidence="1 6">Belongs to the ribonucleoside diphosphate reductase large chain family.</text>
</comment>
<dbReference type="RefSeq" id="WP_182501506.1">
    <property type="nucleotide sequence ID" value="NZ_JACJHX010000001.1"/>
</dbReference>
<organism evidence="8 9">
    <name type="scientific">Peribacillus huizhouensis</name>
    <dbReference type="NCBI Taxonomy" id="1501239"/>
    <lineage>
        <taxon>Bacteria</taxon>
        <taxon>Bacillati</taxon>
        <taxon>Bacillota</taxon>
        <taxon>Bacilli</taxon>
        <taxon>Bacillales</taxon>
        <taxon>Bacillaceae</taxon>
        <taxon>Peribacillus</taxon>
    </lineage>
</organism>
<keyword evidence="4 6" id="KW-0215">Deoxyribonucleotide synthesis</keyword>
<evidence type="ECO:0000256" key="1">
    <source>
        <dbReference type="ARBA" id="ARBA00010406"/>
    </source>
</evidence>
<dbReference type="InterPro" id="IPR039718">
    <property type="entry name" value="Rrm1"/>
</dbReference>
<name>A0ABR6CJV6_9BACI</name>
<feature type="domain" description="Ribonucleotide reductase large subunit" evidence="7">
    <location>
        <begin position="626"/>
        <end position="648"/>
    </location>
</feature>
<dbReference type="Proteomes" id="UP000626697">
    <property type="component" value="Unassembled WGS sequence"/>
</dbReference>
<evidence type="ECO:0000256" key="3">
    <source>
        <dbReference type="ARBA" id="ARBA00023002"/>
    </source>
</evidence>
<accession>A0ABR6CJV6</accession>
<evidence type="ECO:0000313" key="9">
    <source>
        <dbReference type="Proteomes" id="UP000626697"/>
    </source>
</evidence>
<evidence type="ECO:0000256" key="2">
    <source>
        <dbReference type="ARBA" id="ARBA00012274"/>
    </source>
</evidence>
<dbReference type="Gene3D" id="3.20.70.20">
    <property type="match status" value="1"/>
</dbReference>
<dbReference type="GO" id="GO:0004748">
    <property type="term" value="F:ribonucleoside-diphosphate reductase activity, thioredoxin disulfide as acceptor"/>
    <property type="evidence" value="ECO:0007669"/>
    <property type="project" value="UniProtKB-EC"/>
</dbReference>
<evidence type="ECO:0000256" key="5">
    <source>
        <dbReference type="ARBA" id="ARBA00047754"/>
    </source>
</evidence>
<dbReference type="SUPFAM" id="SSF51998">
    <property type="entry name" value="PFL-like glycyl radical enzymes"/>
    <property type="match status" value="1"/>
</dbReference>
<dbReference type="Pfam" id="PF02867">
    <property type="entry name" value="Ribonuc_red_lgC"/>
    <property type="match status" value="1"/>
</dbReference>
<dbReference type="PANTHER" id="PTHR11573">
    <property type="entry name" value="RIBONUCLEOSIDE-DIPHOSPHATE REDUCTASE LARGE CHAIN"/>
    <property type="match status" value="1"/>
</dbReference>
<comment type="catalytic activity">
    <reaction evidence="5 6">
        <text>a 2'-deoxyribonucleoside 5'-diphosphate + [thioredoxin]-disulfide + H2O = a ribonucleoside 5'-diphosphate + [thioredoxin]-dithiol</text>
        <dbReference type="Rhea" id="RHEA:23252"/>
        <dbReference type="Rhea" id="RHEA-COMP:10698"/>
        <dbReference type="Rhea" id="RHEA-COMP:10700"/>
        <dbReference type="ChEBI" id="CHEBI:15377"/>
        <dbReference type="ChEBI" id="CHEBI:29950"/>
        <dbReference type="ChEBI" id="CHEBI:50058"/>
        <dbReference type="ChEBI" id="CHEBI:57930"/>
        <dbReference type="ChEBI" id="CHEBI:73316"/>
        <dbReference type="EC" id="1.17.4.1"/>
    </reaction>
</comment>
<gene>
    <name evidence="8" type="ORF">HNP81_000636</name>
</gene>
<reference evidence="8 9" key="1">
    <citation type="submission" date="2020-08" db="EMBL/GenBank/DDBJ databases">
        <title>Genomic Encyclopedia of Type Strains, Phase IV (KMG-IV): sequencing the most valuable type-strain genomes for metagenomic binning, comparative biology and taxonomic classification.</title>
        <authorList>
            <person name="Goeker M."/>
        </authorList>
    </citation>
    <scope>NUCLEOTIDE SEQUENCE [LARGE SCALE GENOMIC DNA]</scope>
    <source>
        <strain evidence="8 9">DSM 105481</strain>
    </source>
</reference>
<evidence type="ECO:0000256" key="6">
    <source>
        <dbReference type="RuleBase" id="RU003410"/>
    </source>
</evidence>
<comment type="function">
    <text evidence="6">Provides the precursors necessary for DNA synthesis. Catalyzes the biosynthesis of deoxyribonucleotides from the corresponding ribonucleotides.</text>
</comment>
<dbReference type="PRINTS" id="PR01183">
    <property type="entry name" value="RIBORDTASEM1"/>
</dbReference>